<dbReference type="EMBL" id="JBBPBM010000009">
    <property type="protein sequence ID" value="KAK8569228.1"/>
    <property type="molecule type" value="Genomic_DNA"/>
</dbReference>
<evidence type="ECO:0000256" key="1">
    <source>
        <dbReference type="SAM" id="MobiDB-lite"/>
    </source>
</evidence>
<feature type="compositionally biased region" description="Polar residues" evidence="1">
    <location>
        <begin position="286"/>
        <end position="300"/>
    </location>
</feature>
<protein>
    <recommendedName>
        <fullName evidence="2">Putative plant transposon protein domain-containing protein</fullName>
    </recommendedName>
</protein>
<reference evidence="3 4" key="1">
    <citation type="journal article" date="2024" name="G3 (Bethesda)">
        <title>Genome assembly of Hibiscus sabdariffa L. provides insights into metabolisms of medicinal natural products.</title>
        <authorList>
            <person name="Kim T."/>
        </authorList>
    </citation>
    <scope>NUCLEOTIDE SEQUENCE [LARGE SCALE GENOMIC DNA]</scope>
    <source>
        <strain evidence="3">TK-2024</strain>
        <tissue evidence="3">Old leaves</tissue>
    </source>
</reference>
<feature type="compositionally biased region" description="Pro residues" evidence="1">
    <location>
        <begin position="315"/>
        <end position="324"/>
    </location>
</feature>
<evidence type="ECO:0000313" key="4">
    <source>
        <dbReference type="Proteomes" id="UP001472677"/>
    </source>
</evidence>
<dbReference type="Pfam" id="PF20167">
    <property type="entry name" value="Transposase_32"/>
    <property type="match status" value="1"/>
</dbReference>
<feature type="compositionally biased region" description="Low complexity" evidence="1">
    <location>
        <begin position="433"/>
        <end position="458"/>
    </location>
</feature>
<name>A0ABR2F2Q5_9ROSI</name>
<feature type="region of interest" description="Disordered" evidence="1">
    <location>
        <begin position="251"/>
        <end position="327"/>
    </location>
</feature>
<evidence type="ECO:0000313" key="3">
    <source>
        <dbReference type="EMBL" id="KAK8569228.1"/>
    </source>
</evidence>
<comment type="caution">
    <text evidence="3">The sequence shown here is derived from an EMBL/GenBank/DDBJ whole genome shotgun (WGS) entry which is preliminary data.</text>
</comment>
<dbReference type="InterPro" id="IPR046796">
    <property type="entry name" value="Transposase_32_dom"/>
</dbReference>
<gene>
    <name evidence="3" type="ORF">V6N12_007760</name>
</gene>
<sequence length="534" mass="58828">MANNSARYTMVAAKNRWEEQGFFLDDSLPNYGLEQIIYNHLNELGWFRFARQPARANLNWVHEFYTNNPAGDVEVTVRGRRVAANAATINNILDLPTNDPSIYALIGGLEDVNYETIKDYLCQEGTTWNTTGRNPYSVSRMQLLPEAKLWNTFVKRNLMPTSHNQTVDRTRLVLIHVILTGYRFNVGEVIAREISTACQNDKGILAFPCIISALCRRAVVPTSPSDKYTTEKMGWSKKEYMRKMDVTEATPIRMAMPTPPASPAQPTAATDDDAEPSTRPGAQPSPVATQQPSEAHSPTSIPAAPTPVSPLGSTPTPPSSPPPAQSDEVVPLHILQLRNQLQRIEARQLQFQSEAKVFQQSLLNFLCFQFPAVASFFSVPPDATPQVNFSAATHPIPSANPSAKAGNTEEVHLSSDDENDIFDWQTPRGFPLASRPTQQQAAATSARQSPDPADVPILQPAPIPAQPTMETHNQRKGKAPAGRLITRSDPSSPDEEAAQQPAQKRRRYHIITTDSDEEQSAAAIATSDDRSPSF</sequence>
<accession>A0ABR2F2Q5</accession>
<dbReference type="Proteomes" id="UP001472677">
    <property type="component" value="Unassembled WGS sequence"/>
</dbReference>
<keyword evidence="4" id="KW-1185">Reference proteome</keyword>
<feature type="domain" description="Putative plant transposon protein" evidence="2">
    <location>
        <begin position="43"/>
        <end position="221"/>
    </location>
</feature>
<feature type="region of interest" description="Disordered" evidence="1">
    <location>
        <begin position="398"/>
        <end position="534"/>
    </location>
</feature>
<proteinExistence type="predicted"/>
<organism evidence="3 4">
    <name type="scientific">Hibiscus sabdariffa</name>
    <name type="common">roselle</name>
    <dbReference type="NCBI Taxonomy" id="183260"/>
    <lineage>
        <taxon>Eukaryota</taxon>
        <taxon>Viridiplantae</taxon>
        <taxon>Streptophyta</taxon>
        <taxon>Embryophyta</taxon>
        <taxon>Tracheophyta</taxon>
        <taxon>Spermatophyta</taxon>
        <taxon>Magnoliopsida</taxon>
        <taxon>eudicotyledons</taxon>
        <taxon>Gunneridae</taxon>
        <taxon>Pentapetalae</taxon>
        <taxon>rosids</taxon>
        <taxon>malvids</taxon>
        <taxon>Malvales</taxon>
        <taxon>Malvaceae</taxon>
        <taxon>Malvoideae</taxon>
        <taxon>Hibiscus</taxon>
    </lineage>
</organism>
<evidence type="ECO:0000259" key="2">
    <source>
        <dbReference type="Pfam" id="PF20167"/>
    </source>
</evidence>